<dbReference type="Pfam" id="PF08240">
    <property type="entry name" value="ADH_N"/>
    <property type="match status" value="1"/>
</dbReference>
<gene>
    <name evidence="4" type="ORF">HNP73_001014</name>
</gene>
<dbReference type="InterPro" id="IPR036291">
    <property type="entry name" value="NAD(P)-bd_dom_sf"/>
</dbReference>
<dbReference type="InterPro" id="IPR013154">
    <property type="entry name" value="ADH-like_N"/>
</dbReference>
<dbReference type="Gene3D" id="3.90.180.10">
    <property type="entry name" value="Medium-chain alcohol dehydrogenases, catalytic domain"/>
    <property type="match status" value="1"/>
</dbReference>
<dbReference type="Proteomes" id="UP000549457">
    <property type="component" value="Unassembled WGS sequence"/>
</dbReference>
<dbReference type="CDD" id="cd05276">
    <property type="entry name" value="p53_inducible_oxidoreductase"/>
    <property type="match status" value="1"/>
</dbReference>
<name>A0A840SNV9_9RHOB</name>
<dbReference type="InterPro" id="IPR013149">
    <property type="entry name" value="ADH-like_C"/>
</dbReference>
<dbReference type="EC" id="1.6.5.5" evidence="4"/>
<protein>
    <submittedName>
        <fullName evidence="4">NADPH2:quinone reductase</fullName>
        <ecNumber evidence="4">1.6.5.5</ecNumber>
    </submittedName>
</protein>
<evidence type="ECO:0000313" key="5">
    <source>
        <dbReference type="Proteomes" id="UP000549457"/>
    </source>
</evidence>
<accession>A0A840SNV9</accession>
<dbReference type="SMART" id="SM00829">
    <property type="entry name" value="PKS_ER"/>
    <property type="match status" value="1"/>
</dbReference>
<dbReference type="InterPro" id="IPR014189">
    <property type="entry name" value="Quinone_OxRdtase_PIG3"/>
</dbReference>
<dbReference type="Gene3D" id="3.40.50.720">
    <property type="entry name" value="NAD(P)-binding Rossmann-like Domain"/>
    <property type="match status" value="1"/>
</dbReference>
<keyword evidence="2 4" id="KW-0560">Oxidoreductase</keyword>
<organism evidence="4 5">
    <name type="scientific">Amaricoccus macauensis</name>
    <dbReference type="NCBI Taxonomy" id="57001"/>
    <lineage>
        <taxon>Bacteria</taxon>
        <taxon>Pseudomonadati</taxon>
        <taxon>Pseudomonadota</taxon>
        <taxon>Alphaproteobacteria</taxon>
        <taxon>Rhodobacterales</taxon>
        <taxon>Paracoccaceae</taxon>
        <taxon>Amaricoccus</taxon>
    </lineage>
</organism>
<reference evidence="4 5" key="1">
    <citation type="submission" date="2020-08" db="EMBL/GenBank/DDBJ databases">
        <title>Genomic Encyclopedia of Type Strains, Phase IV (KMG-IV): sequencing the most valuable type-strain genomes for metagenomic binning, comparative biology and taxonomic classification.</title>
        <authorList>
            <person name="Goeker M."/>
        </authorList>
    </citation>
    <scope>NUCLEOTIDE SEQUENCE [LARGE SCALE GENOMIC DNA]</scope>
    <source>
        <strain evidence="4 5">DSM 101730</strain>
    </source>
</reference>
<evidence type="ECO:0000313" key="4">
    <source>
        <dbReference type="EMBL" id="MBB5221093.1"/>
    </source>
</evidence>
<dbReference type="AlphaFoldDB" id="A0A840SNV9"/>
<dbReference type="GO" id="GO:0003960">
    <property type="term" value="F:quinone reductase (NADPH) activity"/>
    <property type="evidence" value="ECO:0007669"/>
    <property type="project" value="UniProtKB-EC"/>
</dbReference>
<feature type="domain" description="Enoyl reductase (ER)" evidence="3">
    <location>
        <begin position="16"/>
        <end position="329"/>
    </location>
</feature>
<dbReference type="NCBIfam" id="TIGR02824">
    <property type="entry name" value="quinone_pig3"/>
    <property type="match status" value="1"/>
</dbReference>
<evidence type="ECO:0000256" key="2">
    <source>
        <dbReference type="ARBA" id="ARBA00023002"/>
    </source>
</evidence>
<evidence type="ECO:0000259" key="3">
    <source>
        <dbReference type="SMART" id="SM00829"/>
    </source>
</evidence>
<evidence type="ECO:0000256" key="1">
    <source>
        <dbReference type="ARBA" id="ARBA00022857"/>
    </source>
</evidence>
<proteinExistence type="predicted"/>
<comment type="caution">
    <text evidence="4">The sequence shown here is derived from an EMBL/GenBank/DDBJ whole genome shotgun (WGS) entry which is preliminary data.</text>
</comment>
<dbReference type="EMBL" id="JACHFM010000001">
    <property type="protein sequence ID" value="MBB5221093.1"/>
    <property type="molecule type" value="Genomic_DNA"/>
</dbReference>
<dbReference type="InterPro" id="IPR020843">
    <property type="entry name" value="ER"/>
</dbReference>
<dbReference type="PANTHER" id="PTHR48106:SF8">
    <property type="entry name" value="OS02G0805600 PROTEIN"/>
    <property type="match status" value="1"/>
</dbReference>
<dbReference type="SUPFAM" id="SSF51735">
    <property type="entry name" value="NAD(P)-binding Rossmann-fold domains"/>
    <property type="match status" value="1"/>
</dbReference>
<sequence>MGLPGEMRVVEISGPGGPEVLVPAVRKVPQPAAGEILIRVRAAGVNRPDLLQRAGSYAPPPGASDLPGLEAAGEVAAVGAGVSRWKVGDEVCALLPGGGYAEYVVTPADHALPVPEPLGMIEAAGLCETFFTVWSNVFERGRLTAGESLLIHGGSSGIGTTAIQIARARGVRVFVTAGTEAKCHACLELGAEMAINHREADFVAAVKDATGGRGVDVILDMVGGDYLPRDVRALAPDGRLVMIAHQKGAEVSMNFSLVMVKRLTITGSTLRPQSVEAKARIAEGLFREVWPLLDTGRIAPVIAESYPLEQAAEAHARLESGQVAGKIILEVA</sequence>
<dbReference type="RefSeq" id="WP_184147496.1">
    <property type="nucleotide sequence ID" value="NZ_JACHFM010000001.1"/>
</dbReference>
<dbReference type="SUPFAM" id="SSF50129">
    <property type="entry name" value="GroES-like"/>
    <property type="match status" value="1"/>
</dbReference>
<dbReference type="GO" id="GO:0070402">
    <property type="term" value="F:NADPH binding"/>
    <property type="evidence" value="ECO:0007669"/>
    <property type="project" value="TreeGrafter"/>
</dbReference>
<dbReference type="InterPro" id="IPR011032">
    <property type="entry name" value="GroES-like_sf"/>
</dbReference>
<dbReference type="Pfam" id="PF00107">
    <property type="entry name" value="ADH_zinc_N"/>
    <property type="match status" value="1"/>
</dbReference>
<keyword evidence="5" id="KW-1185">Reference proteome</keyword>
<keyword evidence="1" id="KW-0521">NADP</keyword>
<dbReference type="PANTHER" id="PTHR48106">
    <property type="entry name" value="QUINONE OXIDOREDUCTASE PIG3-RELATED"/>
    <property type="match status" value="1"/>
</dbReference>